<dbReference type="AlphaFoldDB" id="B7IGR1"/>
<keyword evidence="1" id="KW-0472">Membrane</keyword>
<dbReference type="KEGG" id="taf:THA_813"/>
<name>B7IGR1_THEAB</name>
<accession>B7IGR1</accession>
<proteinExistence type="predicted"/>
<sequence length="42" mass="4785">MFESLIFKKLPSILLISGIILVIIGLLIFEKFEERGVNHGKK</sequence>
<keyword evidence="1" id="KW-1133">Transmembrane helix</keyword>
<evidence type="ECO:0000313" key="3">
    <source>
        <dbReference type="Proteomes" id="UP000002453"/>
    </source>
</evidence>
<dbReference type="EMBL" id="CP001185">
    <property type="protein sequence ID" value="ACJ75275.1"/>
    <property type="molecule type" value="Genomic_DNA"/>
</dbReference>
<feature type="transmembrane region" description="Helical" evidence="1">
    <location>
        <begin position="12"/>
        <end position="29"/>
    </location>
</feature>
<dbReference type="HOGENOM" id="CLU_3259068_0_0_0"/>
<reference evidence="2 3" key="1">
    <citation type="journal article" date="2009" name="J. Bacteriol.">
        <title>The genome of Thermosipho africanus TCF52B: lateral genetic connections to the Firmicutes and Archaea.</title>
        <authorList>
            <person name="Nesboe C.L."/>
            <person name="Bapteste E."/>
            <person name="Curtis B."/>
            <person name="Dahle H."/>
            <person name="Lopez P."/>
            <person name="Macleod D."/>
            <person name="Dlutek M."/>
            <person name="Bowman S."/>
            <person name="Zhaxybayeva O."/>
            <person name="Birkeland N.-K."/>
            <person name="Doolittle W.F."/>
        </authorList>
    </citation>
    <scope>NUCLEOTIDE SEQUENCE [LARGE SCALE GENOMIC DNA]</scope>
    <source>
        <strain evidence="2 3">TCF52B</strain>
    </source>
</reference>
<evidence type="ECO:0000313" key="2">
    <source>
        <dbReference type="EMBL" id="ACJ75275.1"/>
    </source>
</evidence>
<dbReference type="STRING" id="484019.THA_813"/>
<organism evidence="2 3">
    <name type="scientific">Thermosipho africanus (strain TCF52B)</name>
    <dbReference type="NCBI Taxonomy" id="484019"/>
    <lineage>
        <taxon>Bacteria</taxon>
        <taxon>Thermotogati</taxon>
        <taxon>Thermotogota</taxon>
        <taxon>Thermotogae</taxon>
        <taxon>Thermotogales</taxon>
        <taxon>Fervidobacteriaceae</taxon>
        <taxon>Thermosipho</taxon>
    </lineage>
</organism>
<dbReference type="Proteomes" id="UP000002453">
    <property type="component" value="Chromosome"/>
</dbReference>
<evidence type="ECO:0000256" key="1">
    <source>
        <dbReference type="SAM" id="Phobius"/>
    </source>
</evidence>
<protein>
    <submittedName>
        <fullName evidence="2">Uncharacterized protein</fullName>
    </submittedName>
</protein>
<keyword evidence="3" id="KW-1185">Reference proteome</keyword>
<gene>
    <name evidence="2" type="ordered locus">THA_813</name>
</gene>
<keyword evidence="1" id="KW-0812">Transmembrane</keyword>